<evidence type="ECO:0000313" key="3">
    <source>
        <dbReference type="Proteomes" id="UP000785200"/>
    </source>
</evidence>
<keyword evidence="3" id="KW-1185">Reference proteome</keyword>
<organism evidence="2 3">
    <name type="scientific">Hyphodiscus hymeniophilus</name>
    <dbReference type="NCBI Taxonomy" id="353542"/>
    <lineage>
        <taxon>Eukaryota</taxon>
        <taxon>Fungi</taxon>
        <taxon>Dikarya</taxon>
        <taxon>Ascomycota</taxon>
        <taxon>Pezizomycotina</taxon>
        <taxon>Leotiomycetes</taxon>
        <taxon>Helotiales</taxon>
        <taxon>Hyphodiscaceae</taxon>
        <taxon>Hyphodiscus</taxon>
    </lineage>
</organism>
<feature type="compositionally biased region" description="Basic and acidic residues" evidence="1">
    <location>
        <begin position="8"/>
        <end position="20"/>
    </location>
</feature>
<dbReference type="Proteomes" id="UP000785200">
    <property type="component" value="Unassembled WGS sequence"/>
</dbReference>
<feature type="compositionally biased region" description="Polar residues" evidence="1">
    <location>
        <begin position="134"/>
        <end position="151"/>
    </location>
</feature>
<evidence type="ECO:0000313" key="2">
    <source>
        <dbReference type="EMBL" id="KAG0650556.1"/>
    </source>
</evidence>
<comment type="caution">
    <text evidence="2">The sequence shown here is derived from an EMBL/GenBank/DDBJ whole genome shotgun (WGS) entry which is preliminary data.</text>
</comment>
<feature type="compositionally biased region" description="Polar residues" evidence="1">
    <location>
        <begin position="66"/>
        <end position="95"/>
    </location>
</feature>
<dbReference type="OrthoDB" id="5225441at2759"/>
<reference evidence="2" key="1">
    <citation type="submission" date="2019-07" db="EMBL/GenBank/DDBJ databases">
        <title>Hyphodiscus hymeniophilus genome sequencing and assembly.</title>
        <authorList>
            <person name="Kramer G."/>
            <person name="Nodwell J."/>
        </authorList>
    </citation>
    <scope>NUCLEOTIDE SEQUENCE</scope>
    <source>
        <strain evidence="2">ATCC 34498</strain>
    </source>
</reference>
<sequence>MSKKAAKNHKEKEKEKDAEPVKAQYKHVPTHAAFDALSGSPASWSHGDRPKIREQNKRRSELAMSRTGSSLSTVTMNAATNIQKHPLPRNSSYSSYNPTWFDRGGDLNYSFERSDQPAKRQKPSRGHSYHDSGLGSSTRPSPLASNVQSEGVSPAMSSGNSTSSHHSSENLEMPRNVNRQSMRPQPIVYAEQDIFDKLHKSTNRKLGEAPLHDSPLLFPRCLYRPQWRHRKRSKRSVGVCWAERKPSPLCEHREEERLLI</sequence>
<feature type="compositionally biased region" description="Basic and acidic residues" evidence="1">
    <location>
        <begin position="46"/>
        <end position="61"/>
    </location>
</feature>
<name>A0A9P6VLK7_9HELO</name>
<proteinExistence type="predicted"/>
<feature type="region of interest" description="Disordered" evidence="1">
    <location>
        <begin position="1"/>
        <end position="95"/>
    </location>
</feature>
<protein>
    <submittedName>
        <fullName evidence="2">Uncharacterized protein</fullName>
    </submittedName>
</protein>
<evidence type="ECO:0000256" key="1">
    <source>
        <dbReference type="SAM" id="MobiDB-lite"/>
    </source>
</evidence>
<feature type="region of interest" description="Disordered" evidence="1">
    <location>
        <begin position="107"/>
        <end position="182"/>
    </location>
</feature>
<dbReference type="AlphaFoldDB" id="A0A9P6VLK7"/>
<gene>
    <name evidence="2" type="ORF">D0Z07_3268</name>
</gene>
<accession>A0A9P6VLK7</accession>
<dbReference type="EMBL" id="VNKQ01000006">
    <property type="protein sequence ID" value="KAG0650556.1"/>
    <property type="molecule type" value="Genomic_DNA"/>
</dbReference>